<feature type="transmembrane region" description="Helical" evidence="1">
    <location>
        <begin position="53"/>
        <end position="73"/>
    </location>
</feature>
<protein>
    <submittedName>
        <fullName evidence="2">Uncharacterized protein</fullName>
    </submittedName>
</protein>
<evidence type="ECO:0000256" key="1">
    <source>
        <dbReference type="SAM" id="Phobius"/>
    </source>
</evidence>
<keyword evidence="1" id="KW-1133">Transmembrane helix</keyword>
<gene>
    <name evidence="2" type="ORF">ACFP3R_20615</name>
</gene>
<keyword evidence="1" id="KW-0472">Membrane</keyword>
<dbReference type="EMBL" id="JBHSQO010000020">
    <property type="protein sequence ID" value="MFC6091682.1"/>
    <property type="molecule type" value="Genomic_DNA"/>
</dbReference>
<evidence type="ECO:0000313" key="3">
    <source>
        <dbReference type="Proteomes" id="UP001596220"/>
    </source>
</evidence>
<proteinExistence type="predicted"/>
<accession>A0ABW1P9I4</accession>
<reference evidence="3" key="1">
    <citation type="journal article" date="2019" name="Int. J. Syst. Evol. Microbiol.">
        <title>The Global Catalogue of Microorganisms (GCM) 10K type strain sequencing project: providing services to taxonomists for standard genome sequencing and annotation.</title>
        <authorList>
            <consortium name="The Broad Institute Genomics Platform"/>
            <consortium name="The Broad Institute Genome Sequencing Center for Infectious Disease"/>
            <person name="Wu L."/>
            <person name="Ma J."/>
        </authorList>
    </citation>
    <scope>NUCLEOTIDE SEQUENCE [LARGE SCALE GENOMIC DNA]</scope>
    <source>
        <strain evidence="3">CGMCC 4.7246</strain>
    </source>
</reference>
<keyword evidence="1" id="KW-0812">Transmembrane</keyword>
<feature type="transmembrane region" description="Helical" evidence="1">
    <location>
        <begin position="28"/>
        <end position="46"/>
    </location>
</feature>
<dbReference type="Proteomes" id="UP001596220">
    <property type="component" value="Unassembled WGS sequence"/>
</dbReference>
<evidence type="ECO:0000313" key="2">
    <source>
        <dbReference type="EMBL" id="MFC6091682.1"/>
    </source>
</evidence>
<name>A0ABW1P9I4_9PSEU</name>
<organism evidence="2 3">
    <name type="scientific">Saccharothrix lopnurensis</name>
    <dbReference type="NCBI Taxonomy" id="1670621"/>
    <lineage>
        <taxon>Bacteria</taxon>
        <taxon>Bacillati</taxon>
        <taxon>Actinomycetota</taxon>
        <taxon>Actinomycetes</taxon>
        <taxon>Pseudonocardiales</taxon>
        <taxon>Pseudonocardiaceae</taxon>
        <taxon>Saccharothrix</taxon>
    </lineage>
</organism>
<keyword evidence="3" id="KW-1185">Reference proteome</keyword>
<sequence length="86" mass="9052">MVVIALLVLIAVASVAIAALRIGGPRTRAAFLLLHVVVSVVLIAVLDGPRNLWIITLGPGLLVAAVRLVTTLVRPGRDRRASGRSR</sequence>
<dbReference type="RefSeq" id="WP_380637978.1">
    <property type="nucleotide sequence ID" value="NZ_JBHSQO010000020.1"/>
</dbReference>
<comment type="caution">
    <text evidence="2">The sequence shown here is derived from an EMBL/GenBank/DDBJ whole genome shotgun (WGS) entry which is preliminary data.</text>
</comment>